<dbReference type="InterPro" id="IPR014871">
    <property type="entry name" value="dUTPase/dCTP_pyrophosphatase"/>
</dbReference>
<dbReference type="SUPFAM" id="SSF101386">
    <property type="entry name" value="all-alpha NTP pyrophosphatases"/>
    <property type="match status" value="1"/>
</dbReference>
<gene>
    <name evidence="1" type="ORF">AFL42_11275</name>
</gene>
<reference evidence="1 2" key="1">
    <citation type="submission" date="2015-07" db="EMBL/GenBank/DDBJ databases">
        <title>High-quality draft genome sequence of Oceanobacillus caeni HM6, a bacillus isolated from a human feces.</title>
        <authorList>
            <person name="Kumar J."/>
            <person name="Verma M.K."/>
            <person name="Pandey R."/>
            <person name="Bhambi M."/>
            <person name="Chauhan N."/>
        </authorList>
    </citation>
    <scope>NUCLEOTIDE SEQUENCE [LARGE SCALE GENOMIC DNA]</scope>
    <source>
        <strain evidence="1 2">HM6</strain>
    </source>
</reference>
<dbReference type="Gene3D" id="1.10.4010.10">
    <property type="entry name" value="Type II deoxyuridine triphosphatase"/>
    <property type="match status" value="1"/>
</dbReference>
<proteinExistence type="predicted"/>
<dbReference type="RefSeq" id="WP_060668698.1">
    <property type="nucleotide sequence ID" value="NZ_JARTGE010000160.1"/>
</dbReference>
<sequence>MNWEELYSMQQSLDNHIESNHQLKNQDLFQEKYLALLVELGELANETRCFKFWSNKPRNKNNIILEEYVDGLHFILSLGLEKAYRYSSRKLDELTRTETEQFNKVFESCTDFYKNVSKENYDRLFVDFLQLGEILGFSEADIQYAYYKKNEINYERQNKGY</sequence>
<dbReference type="CDD" id="cd11527">
    <property type="entry name" value="NTP-PPase_dUTPase"/>
    <property type="match status" value="1"/>
</dbReference>
<dbReference type="Pfam" id="PF08761">
    <property type="entry name" value="dUTPase_2"/>
    <property type="match status" value="1"/>
</dbReference>
<accession>A0ABR5MI52</accession>
<dbReference type="Proteomes" id="UP000037854">
    <property type="component" value="Unassembled WGS sequence"/>
</dbReference>
<protein>
    <submittedName>
        <fullName evidence="1">dUTPase</fullName>
    </submittedName>
</protein>
<dbReference type="PIRSF" id="PIRSF030140">
    <property type="entry name" value="UCP030140"/>
    <property type="match status" value="1"/>
</dbReference>
<evidence type="ECO:0000313" key="2">
    <source>
        <dbReference type="Proteomes" id="UP000037854"/>
    </source>
</evidence>
<dbReference type="EMBL" id="LGTK01000038">
    <property type="protein sequence ID" value="KPH73919.1"/>
    <property type="molecule type" value="Genomic_DNA"/>
</dbReference>
<keyword evidence="2" id="KW-1185">Reference proteome</keyword>
<name>A0ABR5MI52_9BACI</name>
<organism evidence="1 2">
    <name type="scientific">Oceanobacillus caeni</name>
    <dbReference type="NCBI Taxonomy" id="405946"/>
    <lineage>
        <taxon>Bacteria</taxon>
        <taxon>Bacillati</taxon>
        <taxon>Bacillota</taxon>
        <taxon>Bacilli</taxon>
        <taxon>Bacillales</taxon>
        <taxon>Bacillaceae</taxon>
        <taxon>Oceanobacillus</taxon>
    </lineage>
</organism>
<dbReference type="InterPro" id="IPR016947">
    <property type="entry name" value="UCP030140"/>
</dbReference>
<comment type="caution">
    <text evidence="1">The sequence shown here is derived from an EMBL/GenBank/DDBJ whole genome shotgun (WGS) entry which is preliminary data.</text>
</comment>
<evidence type="ECO:0000313" key="1">
    <source>
        <dbReference type="EMBL" id="KPH73919.1"/>
    </source>
</evidence>